<dbReference type="GO" id="GO:0007599">
    <property type="term" value="P:hemostasis"/>
    <property type="evidence" value="ECO:0007669"/>
    <property type="project" value="UniProtKB-KW"/>
</dbReference>
<dbReference type="GO" id="GO:0005615">
    <property type="term" value="C:extracellular space"/>
    <property type="evidence" value="ECO:0007669"/>
    <property type="project" value="TreeGrafter"/>
</dbReference>
<dbReference type="CDD" id="cd00190">
    <property type="entry name" value="Tryp_SPc"/>
    <property type="match status" value="1"/>
</dbReference>
<feature type="domain" description="Peptidase S1" evidence="20">
    <location>
        <begin position="1"/>
        <end position="171"/>
    </location>
</feature>
<evidence type="ECO:0000256" key="4">
    <source>
        <dbReference type="ARBA" id="ARBA00022525"/>
    </source>
</evidence>
<keyword evidence="4" id="KW-0964">Secreted</keyword>
<dbReference type="InterPro" id="IPR001314">
    <property type="entry name" value="Peptidase_S1A"/>
</dbReference>
<dbReference type="Pfam" id="PF00089">
    <property type="entry name" value="Trypsin"/>
    <property type="match status" value="1"/>
</dbReference>
<evidence type="ECO:0000256" key="14">
    <source>
        <dbReference type="ARBA" id="ARBA00037553"/>
    </source>
</evidence>
<keyword evidence="9" id="KW-0720">Serine protease</keyword>
<sequence>MEFKIRDSFLHPSYDPETVDSDIALLRLPTAIESDNVGYACLPSVPYGQRISGNLDNLMCAITGWGKANINHHKGTNVLHEAQISIIPDRECHRAYSEYHITKNMFCGGTRGGTRDSCAGDSGGPLVCKASDGKWFVYGITSFGEGCGRRGKFGIYTKLANYISWVHQTVDRYN</sequence>
<evidence type="ECO:0000256" key="5">
    <source>
        <dbReference type="ARBA" id="ARBA00022670"/>
    </source>
</evidence>
<keyword evidence="7" id="KW-0378">Hydrolase</keyword>
<dbReference type="PROSITE" id="PS00135">
    <property type="entry name" value="TRYPSIN_SER"/>
    <property type="match status" value="1"/>
</dbReference>
<evidence type="ECO:0000256" key="15">
    <source>
        <dbReference type="ARBA" id="ARBA00038995"/>
    </source>
</evidence>
<evidence type="ECO:0000256" key="12">
    <source>
        <dbReference type="ARBA" id="ARBA00023180"/>
    </source>
</evidence>
<dbReference type="InterPro" id="IPR050127">
    <property type="entry name" value="Serine_Proteases_S1"/>
</dbReference>
<dbReference type="GO" id="GO:0005794">
    <property type="term" value="C:Golgi apparatus"/>
    <property type="evidence" value="ECO:0007669"/>
    <property type="project" value="UniProtKB-SubCell"/>
</dbReference>
<accession>A0A6M2DJZ3</accession>
<dbReference type="InterPro" id="IPR001254">
    <property type="entry name" value="Trypsin_dom"/>
</dbReference>
<comment type="function">
    <text evidence="14">Protein C is a vitamin K-dependent serine protease that regulates blood coagulation by inactivating factors Va and VIIIa in the presence of calcium ions and phospholipids. Exerts a protective effect on the endothelial cell barrier function.</text>
</comment>
<dbReference type="PANTHER" id="PTHR24264">
    <property type="entry name" value="TRYPSIN-RELATED"/>
    <property type="match status" value="1"/>
</dbReference>
<reference evidence="21" key="1">
    <citation type="submission" date="2020-03" db="EMBL/GenBank/DDBJ databases">
        <title>Transcriptomic Profiling of the Digestive Tract of the Rat Flea, Xenopsylla cheopis, Following Blood Feeding and Infection with Yersinia pestis.</title>
        <authorList>
            <person name="Bland D.M."/>
            <person name="Martens C.A."/>
            <person name="Virtaneva K."/>
            <person name="Kanakabandi K."/>
            <person name="Long D."/>
            <person name="Rosenke R."/>
            <person name="Saturday G.A."/>
            <person name="Hoyt F.H."/>
            <person name="Bruno D.P."/>
            <person name="Ribeiro J.M.C."/>
            <person name="Hinnebusch J."/>
        </authorList>
    </citation>
    <scope>NUCLEOTIDE SEQUENCE</scope>
</reference>
<dbReference type="Gene3D" id="2.40.10.10">
    <property type="entry name" value="Trypsin-like serine proteases"/>
    <property type="match status" value="1"/>
</dbReference>
<dbReference type="EMBL" id="GIIL01001562">
    <property type="protein sequence ID" value="NOV45288.1"/>
    <property type="molecule type" value="Transcribed_RNA"/>
</dbReference>
<evidence type="ECO:0000313" key="21">
    <source>
        <dbReference type="EMBL" id="NOV45288.1"/>
    </source>
</evidence>
<evidence type="ECO:0000256" key="16">
    <source>
        <dbReference type="ARBA" id="ARBA00040219"/>
    </source>
</evidence>
<keyword evidence="6" id="KW-0356">Hemostasis</keyword>
<evidence type="ECO:0000256" key="18">
    <source>
        <dbReference type="ARBA" id="ARBA00042403"/>
    </source>
</evidence>
<evidence type="ECO:0000256" key="1">
    <source>
        <dbReference type="ARBA" id="ARBA00004240"/>
    </source>
</evidence>
<evidence type="ECO:0000256" key="19">
    <source>
        <dbReference type="ARBA" id="ARBA00042906"/>
    </source>
</evidence>
<comment type="catalytic activity">
    <reaction evidence="13">
        <text>Degradation of blood coagulation factors Va and VIIIa.</text>
        <dbReference type="EC" id="3.4.21.69"/>
    </reaction>
</comment>
<keyword evidence="12" id="KW-0325">Glycoprotein</keyword>
<dbReference type="SUPFAM" id="SSF50494">
    <property type="entry name" value="Trypsin-like serine proteases"/>
    <property type="match status" value="1"/>
</dbReference>
<dbReference type="GO" id="GO:0006508">
    <property type="term" value="P:proteolysis"/>
    <property type="evidence" value="ECO:0007669"/>
    <property type="project" value="UniProtKB-KW"/>
</dbReference>
<dbReference type="InterPro" id="IPR009003">
    <property type="entry name" value="Peptidase_S1_PA"/>
</dbReference>
<name>A0A6M2DJZ3_XENCH</name>
<evidence type="ECO:0000256" key="7">
    <source>
        <dbReference type="ARBA" id="ARBA00022801"/>
    </source>
</evidence>
<dbReference type="GO" id="GO:0004252">
    <property type="term" value="F:serine-type endopeptidase activity"/>
    <property type="evidence" value="ECO:0007669"/>
    <property type="project" value="UniProtKB-EC"/>
</dbReference>
<evidence type="ECO:0000256" key="10">
    <source>
        <dbReference type="ARBA" id="ARBA00023034"/>
    </source>
</evidence>
<evidence type="ECO:0000256" key="3">
    <source>
        <dbReference type="ARBA" id="ARBA00004613"/>
    </source>
</evidence>
<dbReference type="PANTHER" id="PTHR24264:SF54">
    <property type="entry name" value="PEPTIDASE S1 DOMAIN-CONTAINING PROTEIN"/>
    <property type="match status" value="1"/>
</dbReference>
<dbReference type="PROSITE" id="PS50240">
    <property type="entry name" value="TRYPSIN_DOM"/>
    <property type="match status" value="1"/>
</dbReference>
<dbReference type="EC" id="3.4.21.69" evidence="15"/>
<evidence type="ECO:0000259" key="20">
    <source>
        <dbReference type="PROSITE" id="PS50240"/>
    </source>
</evidence>
<evidence type="ECO:0000256" key="13">
    <source>
        <dbReference type="ARBA" id="ARBA00036045"/>
    </source>
</evidence>
<evidence type="ECO:0000256" key="11">
    <source>
        <dbReference type="ARBA" id="ARBA00023157"/>
    </source>
</evidence>
<evidence type="ECO:0000256" key="17">
    <source>
        <dbReference type="ARBA" id="ARBA00041306"/>
    </source>
</evidence>
<evidence type="ECO:0000256" key="8">
    <source>
        <dbReference type="ARBA" id="ARBA00022824"/>
    </source>
</evidence>
<comment type="subcellular location">
    <subcellularLocation>
        <location evidence="1">Endoplasmic reticulum</location>
    </subcellularLocation>
    <subcellularLocation>
        <location evidence="2">Golgi apparatus</location>
    </subcellularLocation>
    <subcellularLocation>
        <location evidence="3">Secreted</location>
    </subcellularLocation>
</comment>
<dbReference type="AlphaFoldDB" id="A0A6M2DJZ3"/>
<organism evidence="21">
    <name type="scientific">Xenopsylla cheopis</name>
    <name type="common">Oriental rat flea</name>
    <name type="synonym">Pulex cheopis</name>
    <dbReference type="NCBI Taxonomy" id="163159"/>
    <lineage>
        <taxon>Eukaryota</taxon>
        <taxon>Metazoa</taxon>
        <taxon>Ecdysozoa</taxon>
        <taxon>Arthropoda</taxon>
        <taxon>Hexapoda</taxon>
        <taxon>Insecta</taxon>
        <taxon>Pterygota</taxon>
        <taxon>Neoptera</taxon>
        <taxon>Endopterygota</taxon>
        <taxon>Siphonaptera</taxon>
        <taxon>Pulicidae</taxon>
        <taxon>Xenopsyllinae</taxon>
        <taxon>Xenopsylla</taxon>
    </lineage>
</organism>
<protein>
    <recommendedName>
        <fullName evidence="16">Vitamin K-dependent protein C</fullName>
        <ecNumber evidence="15">3.4.21.69</ecNumber>
    </recommendedName>
    <alternativeName>
        <fullName evidence="19">Anticoagulant protein C</fullName>
    </alternativeName>
    <alternativeName>
        <fullName evidence="17">Autoprothrombin IIA</fullName>
    </alternativeName>
    <alternativeName>
        <fullName evidence="18">Blood coagulation factor XIV</fullName>
    </alternativeName>
</protein>
<keyword evidence="11" id="KW-1015">Disulfide bond</keyword>
<dbReference type="PRINTS" id="PR00722">
    <property type="entry name" value="CHYMOTRYPSIN"/>
</dbReference>
<proteinExistence type="predicted"/>
<keyword evidence="10" id="KW-0333">Golgi apparatus</keyword>
<dbReference type="SMART" id="SM00020">
    <property type="entry name" value="Tryp_SPc"/>
    <property type="match status" value="1"/>
</dbReference>
<dbReference type="InterPro" id="IPR043504">
    <property type="entry name" value="Peptidase_S1_PA_chymotrypsin"/>
</dbReference>
<dbReference type="FunFam" id="2.40.10.10:FF:000011">
    <property type="entry name" value="Coagulation factor X"/>
    <property type="match status" value="1"/>
</dbReference>
<evidence type="ECO:0000256" key="6">
    <source>
        <dbReference type="ARBA" id="ARBA00022696"/>
    </source>
</evidence>
<dbReference type="GO" id="GO:0005783">
    <property type="term" value="C:endoplasmic reticulum"/>
    <property type="evidence" value="ECO:0007669"/>
    <property type="project" value="UniProtKB-SubCell"/>
</dbReference>
<dbReference type="InterPro" id="IPR033116">
    <property type="entry name" value="TRYPSIN_SER"/>
</dbReference>
<evidence type="ECO:0000256" key="9">
    <source>
        <dbReference type="ARBA" id="ARBA00022825"/>
    </source>
</evidence>
<evidence type="ECO:0000256" key="2">
    <source>
        <dbReference type="ARBA" id="ARBA00004555"/>
    </source>
</evidence>
<keyword evidence="5 21" id="KW-0645">Protease</keyword>
<keyword evidence="8" id="KW-0256">Endoplasmic reticulum</keyword>